<organism evidence="1 2">
    <name type="scientific">Solanum bulbocastanum</name>
    <name type="common">Wild potato</name>
    <dbReference type="NCBI Taxonomy" id="147425"/>
    <lineage>
        <taxon>Eukaryota</taxon>
        <taxon>Viridiplantae</taxon>
        <taxon>Streptophyta</taxon>
        <taxon>Embryophyta</taxon>
        <taxon>Tracheophyta</taxon>
        <taxon>Spermatophyta</taxon>
        <taxon>Magnoliopsida</taxon>
        <taxon>eudicotyledons</taxon>
        <taxon>Gunneridae</taxon>
        <taxon>Pentapetalae</taxon>
        <taxon>asterids</taxon>
        <taxon>lamiids</taxon>
        <taxon>Solanales</taxon>
        <taxon>Solanaceae</taxon>
        <taxon>Solanoideae</taxon>
        <taxon>Solaneae</taxon>
        <taxon>Solanum</taxon>
    </lineage>
</organism>
<dbReference type="AlphaFoldDB" id="A0AAN8T960"/>
<dbReference type="Gene3D" id="3.30.930.10">
    <property type="entry name" value="Bira Bifunctional Protein, Domain 2"/>
    <property type="match status" value="1"/>
</dbReference>
<sequence>MKLVIYCAMKAFQLVIILNSPPLSILNYESMMNMAVEIVTRCALVVNGKLRIDYQDVEIFLESPWRRETMSCSSVGHLLNEVFEMVVAPKLLQPIIVLDYPIEISPLAKPYRRLEAPLDTRIISSFLDNRCVVLGAFGESSCRLGSNLDPLSSLSVRSSIT</sequence>
<reference evidence="1 2" key="1">
    <citation type="submission" date="2024-02" db="EMBL/GenBank/DDBJ databases">
        <title>de novo genome assembly of Solanum bulbocastanum strain 11H21.</title>
        <authorList>
            <person name="Hosaka A.J."/>
        </authorList>
    </citation>
    <scope>NUCLEOTIDE SEQUENCE [LARGE SCALE GENOMIC DNA]</scope>
    <source>
        <tissue evidence="1">Young leaves</tissue>
    </source>
</reference>
<proteinExistence type="predicted"/>
<dbReference type="EMBL" id="JBANQN010000007">
    <property type="protein sequence ID" value="KAK6784218.1"/>
    <property type="molecule type" value="Genomic_DNA"/>
</dbReference>
<protein>
    <submittedName>
        <fullName evidence="1">Uncharacterized protein</fullName>
    </submittedName>
</protein>
<dbReference type="Proteomes" id="UP001371456">
    <property type="component" value="Unassembled WGS sequence"/>
</dbReference>
<evidence type="ECO:0000313" key="2">
    <source>
        <dbReference type="Proteomes" id="UP001371456"/>
    </source>
</evidence>
<dbReference type="InterPro" id="IPR045864">
    <property type="entry name" value="aa-tRNA-synth_II/BPL/LPL"/>
</dbReference>
<gene>
    <name evidence="1" type="ORF">RDI58_017672</name>
</gene>
<accession>A0AAN8T960</accession>
<name>A0AAN8T960_SOLBU</name>
<comment type="caution">
    <text evidence="1">The sequence shown here is derived from an EMBL/GenBank/DDBJ whole genome shotgun (WGS) entry which is preliminary data.</text>
</comment>
<evidence type="ECO:0000313" key="1">
    <source>
        <dbReference type="EMBL" id="KAK6784218.1"/>
    </source>
</evidence>
<dbReference type="SUPFAM" id="SSF55681">
    <property type="entry name" value="Class II aaRS and biotin synthetases"/>
    <property type="match status" value="1"/>
</dbReference>
<keyword evidence="2" id="KW-1185">Reference proteome</keyword>